<gene>
    <name evidence="2" type="primary">28946517</name>
</gene>
<evidence type="ECO:0000313" key="2">
    <source>
        <dbReference type="EnsemblFungi" id="FOXG_04471P0"/>
    </source>
</evidence>
<feature type="compositionally biased region" description="Polar residues" evidence="1">
    <location>
        <begin position="50"/>
        <end position="72"/>
    </location>
</feature>
<reference evidence="3" key="1">
    <citation type="journal article" date="2012" name="Mol. Plant Microbe Interact.">
        <title>A highly conserved effector in Fusarium oxysporum is required for full virulence on Arabidopsis.</title>
        <authorList>
            <person name="Thatcher L.F."/>
            <person name="Gardiner D.M."/>
            <person name="Kazan K."/>
            <person name="Manners J."/>
        </authorList>
    </citation>
    <scope>NUCLEOTIDE SEQUENCE [LARGE SCALE GENOMIC DNA]</scope>
    <source>
        <strain evidence="3">Fo5176</strain>
    </source>
</reference>
<proteinExistence type="predicted"/>
<organism evidence="2 3">
    <name type="scientific">Fusarium oxysporum (strain Fo5176)</name>
    <name type="common">Fusarium vascular wilt</name>
    <dbReference type="NCBI Taxonomy" id="660025"/>
    <lineage>
        <taxon>Eukaryota</taxon>
        <taxon>Fungi</taxon>
        <taxon>Dikarya</taxon>
        <taxon>Ascomycota</taxon>
        <taxon>Pezizomycotina</taxon>
        <taxon>Sordariomycetes</taxon>
        <taxon>Hypocreomycetidae</taxon>
        <taxon>Hypocreales</taxon>
        <taxon>Nectriaceae</taxon>
        <taxon>Fusarium</taxon>
        <taxon>Fusarium oxysporum species complex</taxon>
    </lineage>
</organism>
<dbReference type="PANTHER" id="PTHR38166">
    <property type="entry name" value="C2H2-TYPE DOMAIN-CONTAINING PROTEIN-RELATED"/>
    <property type="match status" value="1"/>
</dbReference>
<dbReference type="VEuPathDB" id="FungiDB:FOXG_04471"/>
<dbReference type="AlphaFoldDB" id="A0A0D2XKJ7"/>
<name>A0A0D2XKJ7_FUSOF</name>
<evidence type="ECO:0000313" key="3">
    <source>
        <dbReference type="Proteomes" id="UP000002489"/>
    </source>
</evidence>
<dbReference type="EnsemblFungi" id="FOXG_04471T0">
    <property type="protein sequence ID" value="FOXG_04471P0"/>
    <property type="gene ID" value="FOXG_04471"/>
</dbReference>
<sequence>MIPQSSRKPPARHFPDQLAQRPKVSGVKRSRSGLSLSPPENQRKGPECHSATSLSRSDGLPNNGNDEITGTNEKQRSRENKLSCSQLSLAQQMKMEQLLRERFSRWIDGIKYTAPPEDRLPPRKRFKISQWRSGLPRTEEEDESEDDFVVISHPACRRGFFHLACPFYLHSPDKHQKCLIQHDLDSIETLIKHLIQHHDKPLYCSTCQKAFETLIDRDNHVLENACKRNNQKPLNGLTESQKAKLIKRDRYYLGESSRWRRIWSTVLPSTEQPRSPYLDRGEGLKVSMIRDFWAVDGQKFIFDFVKGLEIHADEKSATYHMICQKALDGLVNWVIKQDSNSNTLSFDR</sequence>
<dbReference type="Proteomes" id="UP000002489">
    <property type="component" value="Unassembled WGS sequence"/>
</dbReference>
<protein>
    <submittedName>
        <fullName evidence="2">Uncharacterized protein</fullName>
    </submittedName>
</protein>
<dbReference type="PANTHER" id="PTHR38166:SF1">
    <property type="entry name" value="C2H2-TYPE DOMAIN-CONTAINING PROTEIN"/>
    <property type="match status" value="1"/>
</dbReference>
<evidence type="ECO:0000256" key="1">
    <source>
        <dbReference type="SAM" id="MobiDB-lite"/>
    </source>
</evidence>
<accession>A0A0D2XKJ7</accession>
<reference evidence="2" key="2">
    <citation type="submission" date="2025-08" db="UniProtKB">
        <authorList>
            <consortium name="EnsemblFungi"/>
        </authorList>
    </citation>
    <scope>IDENTIFICATION</scope>
    <source>
        <strain evidence="2">4287 / CBS 123668 / FGSC 9935 / NRRL 34936</strain>
    </source>
</reference>
<feature type="region of interest" description="Disordered" evidence="1">
    <location>
        <begin position="1"/>
        <end position="81"/>
    </location>
</feature>